<name>A0A6G0TGS2_APHGL</name>
<evidence type="ECO:0000256" key="1">
    <source>
        <dbReference type="SAM" id="Phobius"/>
    </source>
</evidence>
<gene>
    <name evidence="2" type="ORF">AGLY_010249</name>
</gene>
<comment type="caution">
    <text evidence="2">The sequence shown here is derived from an EMBL/GenBank/DDBJ whole genome shotgun (WGS) entry which is preliminary data.</text>
</comment>
<feature type="transmembrane region" description="Helical" evidence="1">
    <location>
        <begin position="21"/>
        <end position="43"/>
    </location>
</feature>
<keyword evidence="1" id="KW-1133">Transmembrane helix</keyword>
<dbReference type="EMBL" id="VYZN01000040">
    <property type="protein sequence ID" value="KAE9532047.1"/>
    <property type="molecule type" value="Genomic_DNA"/>
</dbReference>
<sequence length="348" mass="39007">MIVRYRNYNNLSNGHTIAVSTFRLFPIILKMMISFLLELLITINKHLTTILNNRIKYEILSNKIDELCGKETSSECPILSKHTVASVPAASTRTSSPPGSQTDNFSCINVLNANINHSYRKQAHSTHTLQSYTFYDKKATSCKSEIIWIMIAFRINSNYRAFYSLLFSLSHHSSAPGYSRGLYSAIQRLASEDLLLCYTLDDHIYKATINSHKMHSIGFSVVVSTHHCNEIGNIIYISMNADPSIASCFMIGYCVRSFYKSIDFGPISTKLVSITALDRILSKAVLTRGLKGFANFFVSLCLAGIEMAKGRNSTQQSVFTILNINKSQRGYRGNEITKWVTSPGSENN</sequence>
<evidence type="ECO:0000313" key="2">
    <source>
        <dbReference type="EMBL" id="KAE9532047.1"/>
    </source>
</evidence>
<reference evidence="2 3" key="1">
    <citation type="submission" date="2019-08" db="EMBL/GenBank/DDBJ databases">
        <title>The genome of the soybean aphid Biotype 1, its phylome, world population structure and adaptation to the North American continent.</title>
        <authorList>
            <person name="Giordano R."/>
            <person name="Donthu R.K."/>
            <person name="Hernandez A.G."/>
            <person name="Wright C.L."/>
            <person name="Zimin A.V."/>
        </authorList>
    </citation>
    <scope>NUCLEOTIDE SEQUENCE [LARGE SCALE GENOMIC DNA]</scope>
    <source>
        <tissue evidence="2">Whole aphids</tissue>
    </source>
</reference>
<proteinExistence type="predicted"/>
<organism evidence="2 3">
    <name type="scientific">Aphis glycines</name>
    <name type="common">Soybean aphid</name>
    <dbReference type="NCBI Taxonomy" id="307491"/>
    <lineage>
        <taxon>Eukaryota</taxon>
        <taxon>Metazoa</taxon>
        <taxon>Ecdysozoa</taxon>
        <taxon>Arthropoda</taxon>
        <taxon>Hexapoda</taxon>
        <taxon>Insecta</taxon>
        <taxon>Pterygota</taxon>
        <taxon>Neoptera</taxon>
        <taxon>Paraneoptera</taxon>
        <taxon>Hemiptera</taxon>
        <taxon>Sternorrhyncha</taxon>
        <taxon>Aphidomorpha</taxon>
        <taxon>Aphidoidea</taxon>
        <taxon>Aphididae</taxon>
        <taxon>Aphidini</taxon>
        <taxon>Aphis</taxon>
        <taxon>Aphis</taxon>
    </lineage>
</organism>
<protein>
    <submittedName>
        <fullName evidence="2">Uncharacterized protein</fullName>
    </submittedName>
</protein>
<dbReference type="AlphaFoldDB" id="A0A6G0TGS2"/>
<accession>A0A6G0TGS2</accession>
<dbReference type="Proteomes" id="UP000475862">
    <property type="component" value="Unassembled WGS sequence"/>
</dbReference>
<evidence type="ECO:0000313" key="3">
    <source>
        <dbReference type="Proteomes" id="UP000475862"/>
    </source>
</evidence>
<keyword evidence="1" id="KW-0472">Membrane</keyword>
<keyword evidence="1" id="KW-0812">Transmembrane</keyword>
<keyword evidence="3" id="KW-1185">Reference proteome</keyword>